<comment type="similarity">
    <text evidence="2">Belongs to the PhoU family.</text>
</comment>
<dbReference type="InterPro" id="IPR026022">
    <property type="entry name" value="PhoU_dom"/>
</dbReference>
<dbReference type="NCBIfam" id="TIGR02135">
    <property type="entry name" value="phoU_full"/>
    <property type="match status" value="1"/>
</dbReference>
<feature type="domain" description="PhoU" evidence="3">
    <location>
        <begin position="17"/>
        <end position="103"/>
    </location>
</feature>
<sequence>MREIFHAELDQFGQQLALMCHTVSEAMEQATRALLAADLALAERVIGGDLAIDKARTAAEDHAQSLLALQSPVATDLRVVFAGLRVAESLERMGDLARHVAQVARLRHPEPVLPDDFRSAFATMGRVAVQMAAGAEQAIRDSDPSLSQSLAEADDQIDALHSSLFTAINSKAWNHGVQVAVDVALLGRFYERYADHAVSVARRMDFVPTGTLWSVREQAASKSGLTEPERGDG</sequence>
<dbReference type="PANTHER" id="PTHR42930">
    <property type="entry name" value="PHOSPHATE-SPECIFIC TRANSPORT SYSTEM ACCESSORY PROTEIN PHOU"/>
    <property type="match status" value="1"/>
</dbReference>
<keyword evidence="5" id="KW-1185">Reference proteome</keyword>
<reference evidence="4 5" key="1">
    <citation type="submission" date="2020-08" db="EMBL/GenBank/DDBJ databases">
        <title>Genomic Encyclopedia of Archaeal and Bacterial Type Strains, Phase II (KMG-II): from individual species to whole genera.</title>
        <authorList>
            <person name="Goeker M."/>
        </authorList>
    </citation>
    <scope>NUCLEOTIDE SEQUENCE [LARGE SCALE GENOMIC DNA]</scope>
    <source>
        <strain evidence="4 5">DSM 43850</strain>
    </source>
</reference>
<proteinExistence type="inferred from homology"/>
<dbReference type="SUPFAM" id="SSF109755">
    <property type="entry name" value="PhoU-like"/>
    <property type="match status" value="1"/>
</dbReference>
<feature type="domain" description="PhoU" evidence="3">
    <location>
        <begin position="123"/>
        <end position="203"/>
    </location>
</feature>
<comment type="subcellular location">
    <subcellularLocation>
        <location evidence="2">Cytoplasm</location>
    </subcellularLocation>
</comment>
<protein>
    <recommendedName>
        <fullName evidence="2">Phosphate-specific transport system accessory protein PhoU</fullName>
    </recommendedName>
</protein>
<evidence type="ECO:0000259" key="3">
    <source>
        <dbReference type="Pfam" id="PF01895"/>
    </source>
</evidence>
<dbReference type="RefSeq" id="WP_025357623.1">
    <property type="nucleotide sequence ID" value="NZ_BAAABQ010000028.1"/>
</dbReference>
<dbReference type="EMBL" id="JACJID010000007">
    <property type="protein sequence ID" value="MBA8930509.1"/>
    <property type="molecule type" value="Genomic_DNA"/>
</dbReference>
<evidence type="ECO:0000256" key="2">
    <source>
        <dbReference type="PIRNR" id="PIRNR003107"/>
    </source>
</evidence>
<comment type="subunit">
    <text evidence="2">Homodimer.</text>
</comment>
<accession>A0ABR6BUE1</accession>
<dbReference type="Pfam" id="PF01895">
    <property type="entry name" value="PhoU"/>
    <property type="match status" value="2"/>
</dbReference>
<dbReference type="PIRSF" id="PIRSF003107">
    <property type="entry name" value="PhoU"/>
    <property type="match status" value="1"/>
</dbReference>
<gene>
    <name evidence="4" type="ORF">BC739_007756</name>
</gene>
<dbReference type="Gene3D" id="1.20.58.220">
    <property type="entry name" value="Phosphate transport system protein phou homolog 2, domain 2"/>
    <property type="match status" value="1"/>
</dbReference>
<dbReference type="Proteomes" id="UP000517916">
    <property type="component" value="Unassembled WGS sequence"/>
</dbReference>
<comment type="function">
    <text evidence="2">Plays a role in the regulation of phosphate uptake.</text>
</comment>
<keyword evidence="1 2" id="KW-0592">Phosphate transport</keyword>
<dbReference type="InterPro" id="IPR028366">
    <property type="entry name" value="PhoU"/>
</dbReference>
<evidence type="ECO:0000256" key="1">
    <source>
        <dbReference type="ARBA" id="ARBA00022592"/>
    </source>
</evidence>
<name>A0ABR6BUE1_9PSEU</name>
<keyword evidence="2" id="KW-0963">Cytoplasm</keyword>
<evidence type="ECO:0000313" key="5">
    <source>
        <dbReference type="Proteomes" id="UP000517916"/>
    </source>
</evidence>
<comment type="caution">
    <text evidence="4">The sequence shown here is derived from an EMBL/GenBank/DDBJ whole genome shotgun (WGS) entry which is preliminary data.</text>
</comment>
<dbReference type="PANTHER" id="PTHR42930:SF3">
    <property type="entry name" value="PHOSPHATE-SPECIFIC TRANSPORT SYSTEM ACCESSORY PROTEIN PHOU"/>
    <property type="match status" value="1"/>
</dbReference>
<keyword evidence="2" id="KW-0813">Transport</keyword>
<organism evidence="4 5">
    <name type="scientific">Kutzneria viridogrisea</name>
    <dbReference type="NCBI Taxonomy" id="47990"/>
    <lineage>
        <taxon>Bacteria</taxon>
        <taxon>Bacillati</taxon>
        <taxon>Actinomycetota</taxon>
        <taxon>Actinomycetes</taxon>
        <taxon>Pseudonocardiales</taxon>
        <taxon>Pseudonocardiaceae</taxon>
        <taxon>Kutzneria</taxon>
    </lineage>
</organism>
<evidence type="ECO:0000313" key="4">
    <source>
        <dbReference type="EMBL" id="MBA8930509.1"/>
    </source>
</evidence>
<dbReference type="InterPro" id="IPR038078">
    <property type="entry name" value="PhoU-like_sf"/>
</dbReference>